<dbReference type="InterPro" id="IPR013517">
    <property type="entry name" value="FG-GAP"/>
</dbReference>
<reference evidence="3 4" key="1">
    <citation type="journal article" date="2020" name="Nature">
        <title>Bacterial chemolithoautotrophy via manganese oxidation.</title>
        <authorList>
            <person name="Yu H."/>
            <person name="Leadbetter J.R."/>
        </authorList>
    </citation>
    <scope>NUCLEOTIDE SEQUENCE [LARGE SCALE GENOMIC DNA]</scope>
    <source>
        <strain evidence="3 4">Mn-1</strain>
    </source>
</reference>
<dbReference type="AlphaFoldDB" id="A0A7X6DTU7"/>
<dbReference type="PROSITE" id="PS51257">
    <property type="entry name" value="PROKAR_LIPOPROTEIN"/>
    <property type="match status" value="1"/>
</dbReference>
<protein>
    <recommendedName>
        <fullName evidence="5">Cadherin domain-containing protein</fullName>
    </recommendedName>
</protein>
<proteinExistence type="predicted"/>
<organism evidence="3 4">
    <name type="scientific">Candidatus Manganitrophus noduliformans</name>
    <dbReference type="NCBI Taxonomy" id="2606439"/>
    <lineage>
        <taxon>Bacteria</taxon>
        <taxon>Pseudomonadati</taxon>
        <taxon>Nitrospirota</taxon>
        <taxon>Nitrospiria</taxon>
        <taxon>Candidatus Troglogloeales</taxon>
        <taxon>Candidatus Manganitrophaceae</taxon>
        <taxon>Candidatus Manganitrophus</taxon>
    </lineage>
</organism>
<dbReference type="Proteomes" id="UP000534783">
    <property type="component" value="Unassembled WGS sequence"/>
</dbReference>
<sequence length="1278" mass="132426">MLMRTLVTWFINFIALAFVGCNSQTFPGGPGSTGIRDVPFSETYLFDFKTGAGPISRGNPDGNLQIISAADLLTLLAAAQDQQLLGLGTVSGLVLSNGSPVQDIALKVTDADGNLLAIRMEGKKVGNNLVLPDGFICPAENISFDNICIKGSVYYNSPGGVPDFSNNRGTSVAGTYTIFNLPPGEVYLWASRGGRGSARIKVFANKISVGKLQVIPIAISTVGVTGSVIEAKDESTAVPEATVSVLGTTDPGLTTTSDANGLYSFISIGTNGNYLLNVSKSGYWDSYHSLNTTPFQAATNIQDVTKTVSTYSNSYIAEIASEGGVPVDPDKGIITGRVTGGDGTPQHCAKLSVRDAAGNDLSASGTVIVYVDGSRGSCEVTSDTDQTSTNGLFFIYNVPPGEIFVSYFTKVTLGSGGATSSSSGGMIVPSFPGVVFVQNVTNSGTNTAQDLSGSIIDAASSASVSGAQLTFLGITPQTYSSDSAGDYEVDDTLIGGRAYRAKISEAGHADTYEIFTMTDTETKQNFIISPPSTTTNPALGEIYTLLIDQGTGQTAENVTLRITDLNGNPIAGGEITSSDGIFRIPNVPPGMVNLSVISGEDSGNATLYVYPNGVTYFEFVMTKVIPSRVTVSGTIKDSAGASVVGSQWRAVGRSDVISADGNGDYQGTLESFGRFIIKTEKDGSYDTYNFFPRTGVLSSKNLDLFSISRAQIGDAATQAGIAQSSANGLIVGTTIRSSFSQEISSTALGAGPHAAALGFFNQDAILDIAITNPGTPGTVTVLFGSESVDGAFGNPSIITDGIEDNPSAIAVADFDGNGSADLVITNRDDDSITVLRGDKNGNFVAVDKPIVDAEQQEINPHPLSAPIAVVAGFFDSDTFADIAVVNEGDNSVIVLLGNGNGTFHPIVQNTSIVQNGVENAPKAIIAGDFNQDQRMDMAISNSGSGTITVLLGSTDGTFQPLSDPNTGSPISVSVGSGSQPESMALVDLNSDARLDLAVIDKNTDVLTIFIGNTSGGFDRLADANQNFVPSIAIGNDPSSISVGEFNGDGRADLAITRQADNSVLVLFGNGDGTFTLSDPIALEAPLTTPEKILLSDQDRDGLFDLVVVGSHIGTLLGRENPVGGISLEARDMNGARVGEVRYLDSAGQVDESLSATSAGVGFNGGFVIFNVPPGLVIVRATNGGVGNNILDSIPDAVSYTKLRALSLLPSVVSINGVTYDPVGPPPAGVPVGAVNIQVLGMDVQTKSDANSGSYSFDIDANGEYIVRLCWDLPGQPCQ</sequence>
<name>A0A7X6DTU7_9BACT</name>
<dbReference type="InterPro" id="IPR008969">
    <property type="entry name" value="CarboxyPept-like_regulatory"/>
</dbReference>
<accession>A0A7X6DTU7</accession>
<evidence type="ECO:0000313" key="4">
    <source>
        <dbReference type="Proteomes" id="UP000534783"/>
    </source>
</evidence>
<evidence type="ECO:0000313" key="3">
    <source>
        <dbReference type="EMBL" id="NKE73200.1"/>
    </source>
</evidence>
<dbReference type="Gene3D" id="2.130.10.130">
    <property type="entry name" value="Integrin alpha, N-terminal"/>
    <property type="match status" value="3"/>
</dbReference>
<feature type="signal peptide" evidence="2">
    <location>
        <begin position="1"/>
        <end position="17"/>
    </location>
</feature>
<dbReference type="EMBL" id="VTOW01000005">
    <property type="protein sequence ID" value="NKE73200.1"/>
    <property type="molecule type" value="Genomic_DNA"/>
</dbReference>
<feature type="chain" id="PRO_5031279731" description="Cadherin domain-containing protein" evidence="2">
    <location>
        <begin position="18"/>
        <end position="1278"/>
    </location>
</feature>
<comment type="caution">
    <text evidence="3">The sequence shown here is derived from an EMBL/GenBank/DDBJ whole genome shotgun (WGS) entry which is preliminary data.</text>
</comment>
<evidence type="ECO:0000256" key="2">
    <source>
        <dbReference type="SAM" id="SignalP"/>
    </source>
</evidence>
<gene>
    <name evidence="3" type="ORF">MNODULE_20805</name>
</gene>
<dbReference type="InterPro" id="IPR028994">
    <property type="entry name" value="Integrin_alpha_N"/>
</dbReference>
<dbReference type="SUPFAM" id="SSF49464">
    <property type="entry name" value="Carboxypeptidase regulatory domain-like"/>
    <property type="match status" value="1"/>
</dbReference>
<dbReference type="Pfam" id="PF13517">
    <property type="entry name" value="FG-GAP_3"/>
    <property type="match status" value="3"/>
</dbReference>
<dbReference type="SUPFAM" id="SSF69318">
    <property type="entry name" value="Integrin alpha N-terminal domain"/>
    <property type="match status" value="2"/>
</dbReference>
<evidence type="ECO:0000256" key="1">
    <source>
        <dbReference type="ARBA" id="ARBA00022729"/>
    </source>
</evidence>
<keyword evidence="4" id="KW-1185">Reference proteome</keyword>
<keyword evidence="1 2" id="KW-0732">Signal</keyword>
<dbReference type="PANTHER" id="PTHR46580">
    <property type="entry name" value="SENSOR KINASE-RELATED"/>
    <property type="match status" value="1"/>
</dbReference>
<dbReference type="Gene3D" id="2.60.40.1120">
    <property type="entry name" value="Carboxypeptidase-like, regulatory domain"/>
    <property type="match status" value="1"/>
</dbReference>
<evidence type="ECO:0008006" key="5">
    <source>
        <dbReference type="Google" id="ProtNLM"/>
    </source>
</evidence>